<dbReference type="InterPro" id="IPR013128">
    <property type="entry name" value="Peptidase_C1A"/>
</dbReference>
<evidence type="ECO:0000259" key="5">
    <source>
        <dbReference type="SMART" id="SM00848"/>
    </source>
</evidence>
<organism evidence="6 7">
    <name type="scientific">Symbiodinium microadriaticum</name>
    <name type="common">Dinoflagellate</name>
    <name type="synonym">Zooxanthella microadriatica</name>
    <dbReference type="NCBI Taxonomy" id="2951"/>
    <lineage>
        <taxon>Eukaryota</taxon>
        <taxon>Sar</taxon>
        <taxon>Alveolata</taxon>
        <taxon>Dinophyceae</taxon>
        <taxon>Suessiales</taxon>
        <taxon>Symbiodiniaceae</taxon>
        <taxon>Symbiodinium</taxon>
    </lineage>
</organism>
<dbReference type="SMART" id="SM00645">
    <property type="entry name" value="Pept_C1"/>
    <property type="match status" value="1"/>
</dbReference>
<evidence type="ECO:0000259" key="4">
    <source>
        <dbReference type="SMART" id="SM00645"/>
    </source>
</evidence>
<dbReference type="InterPro" id="IPR013201">
    <property type="entry name" value="Prot_inhib_I29"/>
</dbReference>
<dbReference type="PROSITE" id="PS00640">
    <property type="entry name" value="THIOL_PROTEASE_ASN"/>
    <property type="match status" value="1"/>
</dbReference>
<keyword evidence="6" id="KW-0645">Protease</keyword>
<dbReference type="OrthoDB" id="190265at2759"/>
<comment type="caution">
    <text evidence="6">The sequence shown here is derived from an EMBL/GenBank/DDBJ whole genome shotgun (WGS) entry which is preliminary data.</text>
</comment>
<dbReference type="InterPro" id="IPR025660">
    <property type="entry name" value="Pept_his_AS"/>
</dbReference>
<reference evidence="6 7" key="1">
    <citation type="submission" date="2016-02" db="EMBL/GenBank/DDBJ databases">
        <title>Genome analysis of coral dinoflagellate symbionts highlights evolutionary adaptations to a symbiotic lifestyle.</title>
        <authorList>
            <person name="Aranda M."/>
            <person name="Li Y."/>
            <person name="Liew Y.J."/>
            <person name="Baumgarten S."/>
            <person name="Simakov O."/>
            <person name="Wilson M."/>
            <person name="Piel J."/>
            <person name="Ashoor H."/>
            <person name="Bougouffa S."/>
            <person name="Bajic V.B."/>
            <person name="Ryu T."/>
            <person name="Ravasi T."/>
            <person name="Bayer T."/>
            <person name="Micklem G."/>
            <person name="Kim H."/>
            <person name="Bhak J."/>
            <person name="Lajeunesse T.C."/>
            <person name="Voolstra C.R."/>
        </authorList>
    </citation>
    <scope>NUCLEOTIDE SEQUENCE [LARGE SCALE GENOMIC DNA]</scope>
    <source>
        <strain evidence="6 7">CCMP2467</strain>
    </source>
</reference>
<sequence>MLGTSISWSWSYILEDLVQGKVFTHEDIEKGLGSLIGSFAAVPREIFRDPHKQNSPLAAESSWWGSRDASASDSKAYIGGWLAMDPNPDKSSVSPKQRIAVLEMLGSLVLMAFLIEKNDQGKRFLIIPLLSDKGTCPSSPRSVQGVMAWLRAIYPPQGLPSPEHLQEKLVCLVCEEQRSINMFQSFRILAFLACAASLRGEREKFTSEEDDEAAYKQFRQEFNRTADDSIAYMERLAHFRRFRNAVARHNARTDASWRAVVGPFADYTDAEFKALLGHRRTFRPEVKTASSFLQTEPHKTVASTVDWTDKLSSVRSVKGMVWFLGARFVFCSCWAVAAIGALEMHAELALQKASSALSSNQVKDCSTNPKHCGGSGGCQGSTSELAYDYIVKNGIALDSTYGGDKNRDSSCQPHKPYLRIAGFQPLPVNKLQPLMEAVSTKGPVVVSIDASGWNSYGGGIFDSCDKDAVVNHAVVLVGYGKSKSENKEYWLIRNSWGEGWGEKGFIRLLRHSSDQGDAGYCGTDRNPKEGVGCDGGPPEIPVCGMCGVLSDSVYPTGLQLA</sequence>
<dbReference type="GO" id="GO:0008234">
    <property type="term" value="F:cysteine-type peptidase activity"/>
    <property type="evidence" value="ECO:0007669"/>
    <property type="project" value="InterPro"/>
</dbReference>
<accession>A0A1Q9E5S7</accession>
<keyword evidence="3" id="KW-1015">Disulfide bond</keyword>
<comment type="similarity">
    <text evidence="1">Belongs to the peptidase C1 family.</text>
</comment>
<evidence type="ECO:0000313" key="7">
    <source>
        <dbReference type="Proteomes" id="UP000186817"/>
    </source>
</evidence>
<feature type="domain" description="Cathepsin propeptide inhibitor" evidence="5">
    <location>
        <begin position="215"/>
        <end position="272"/>
    </location>
</feature>
<evidence type="ECO:0000313" key="6">
    <source>
        <dbReference type="EMBL" id="OLQ02775.1"/>
    </source>
</evidence>
<dbReference type="InterPro" id="IPR000668">
    <property type="entry name" value="Peptidase_C1A_C"/>
</dbReference>
<protein>
    <submittedName>
        <fullName evidence="6">Thiol protease</fullName>
    </submittedName>
</protein>
<dbReference type="Gene3D" id="3.90.70.10">
    <property type="entry name" value="Cysteine proteinases"/>
    <property type="match status" value="1"/>
</dbReference>
<dbReference type="AlphaFoldDB" id="A0A1Q9E5S7"/>
<dbReference type="InterPro" id="IPR038765">
    <property type="entry name" value="Papain-like_cys_pep_sf"/>
</dbReference>
<feature type="domain" description="Peptidase C1A papain C-terminal" evidence="4">
    <location>
        <begin position="301"/>
        <end position="531"/>
    </location>
</feature>
<dbReference type="InterPro" id="IPR039417">
    <property type="entry name" value="Peptidase_C1A_papain-like"/>
</dbReference>
<keyword evidence="6" id="KW-0378">Hydrolase</keyword>
<evidence type="ECO:0000256" key="1">
    <source>
        <dbReference type="ARBA" id="ARBA00008455"/>
    </source>
</evidence>
<proteinExistence type="inferred from homology"/>
<dbReference type="InterPro" id="IPR025661">
    <property type="entry name" value="Pept_asp_AS"/>
</dbReference>
<dbReference type="CDD" id="cd02248">
    <property type="entry name" value="Peptidase_C1A"/>
    <property type="match status" value="1"/>
</dbReference>
<dbReference type="PANTHER" id="PTHR12411">
    <property type="entry name" value="CYSTEINE PROTEASE FAMILY C1-RELATED"/>
    <property type="match status" value="1"/>
</dbReference>
<dbReference type="SUPFAM" id="SSF54001">
    <property type="entry name" value="Cysteine proteinases"/>
    <property type="match status" value="1"/>
</dbReference>
<dbReference type="PROSITE" id="PS00639">
    <property type="entry name" value="THIOL_PROTEASE_HIS"/>
    <property type="match status" value="1"/>
</dbReference>
<dbReference type="EMBL" id="LSRX01000254">
    <property type="protein sequence ID" value="OLQ02775.1"/>
    <property type="molecule type" value="Genomic_DNA"/>
</dbReference>
<dbReference type="Pfam" id="PF00112">
    <property type="entry name" value="Peptidase_C1"/>
    <property type="match status" value="1"/>
</dbReference>
<evidence type="ECO:0000256" key="3">
    <source>
        <dbReference type="ARBA" id="ARBA00023157"/>
    </source>
</evidence>
<dbReference type="SMART" id="SM00848">
    <property type="entry name" value="Inhibitor_I29"/>
    <property type="match status" value="1"/>
</dbReference>
<dbReference type="Pfam" id="PF08246">
    <property type="entry name" value="Inhibitor_I29"/>
    <property type="match status" value="1"/>
</dbReference>
<evidence type="ECO:0000256" key="2">
    <source>
        <dbReference type="ARBA" id="ARBA00023145"/>
    </source>
</evidence>
<gene>
    <name evidence="6" type="primary">SEN102</name>
    <name evidence="6" type="ORF">AK812_SmicGene14321</name>
</gene>
<keyword evidence="2" id="KW-0865">Zymogen</keyword>
<dbReference type="Proteomes" id="UP000186817">
    <property type="component" value="Unassembled WGS sequence"/>
</dbReference>
<keyword evidence="7" id="KW-1185">Reference proteome</keyword>
<name>A0A1Q9E5S7_SYMMI</name>
<dbReference type="GO" id="GO:0006508">
    <property type="term" value="P:proteolysis"/>
    <property type="evidence" value="ECO:0007669"/>
    <property type="project" value="UniProtKB-KW"/>
</dbReference>